<evidence type="ECO:0000256" key="2">
    <source>
        <dbReference type="ARBA" id="ARBA00022803"/>
    </source>
</evidence>
<protein>
    <recommendedName>
        <fullName evidence="3">Clustered mitochondria protein homolog</fullName>
    </recommendedName>
    <alternativeName>
        <fullName evidence="3">Protein TIF31 homolog</fullName>
    </alternativeName>
</protein>
<dbReference type="InterPro" id="IPR025697">
    <property type="entry name" value="CLU_dom"/>
</dbReference>
<dbReference type="GeneID" id="27315373"/>
<evidence type="ECO:0000256" key="3">
    <source>
        <dbReference type="HAMAP-Rule" id="MF_03013"/>
    </source>
</evidence>
<comment type="subunit">
    <text evidence="3">May associate with the eukaryotic translation initiation factor 3 (eIF-3) complex.</text>
</comment>
<keyword evidence="2" id="KW-0802">TPR repeat</keyword>
<gene>
    <name evidence="3" type="primary">CLU1</name>
    <name evidence="3" type="synonym">TIF31</name>
    <name evidence="6" type="ORF">PV09_07400</name>
</gene>
<feature type="domain" description="Clu" evidence="5">
    <location>
        <begin position="332"/>
        <end position="581"/>
    </location>
</feature>
<keyword evidence="7" id="KW-1185">Reference proteome</keyword>
<feature type="compositionally biased region" description="Polar residues" evidence="4">
    <location>
        <begin position="908"/>
        <end position="935"/>
    </location>
</feature>
<accession>A0A0D1YJS5</accession>
<dbReference type="InParanoid" id="A0A0D1YJS5"/>
<proteinExistence type="inferred from homology"/>
<name>A0A0D1YJS5_9PEZI</name>
<dbReference type="OrthoDB" id="1414216at2759"/>
<feature type="region of interest" description="Disordered" evidence="4">
    <location>
        <begin position="1241"/>
        <end position="1265"/>
    </location>
</feature>
<dbReference type="InterPro" id="IPR027523">
    <property type="entry name" value="CLU_prot"/>
</dbReference>
<feature type="region of interest" description="Disordered" evidence="4">
    <location>
        <begin position="1277"/>
        <end position="1306"/>
    </location>
</feature>
<feature type="region of interest" description="Disordered" evidence="4">
    <location>
        <begin position="908"/>
        <end position="960"/>
    </location>
</feature>
<feature type="region of interest" description="Disordered" evidence="4">
    <location>
        <begin position="633"/>
        <end position="656"/>
    </location>
</feature>
<dbReference type="Proteomes" id="UP000053259">
    <property type="component" value="Unassembled WGS sequence"/>
</dbReference>
<dbReference type="Gene3D" id="3.30.2280.10">
    <property type="entry name" value="Hypothetical protein (hspc210)"/>
    <property type="match status" value="1"/>
</dbReference>
<evidence type="ECO:0000313" key="7">
    <source>
        <dbReference type="Proteomes" id="UP000053259"/>
    </source>
</evidence>
<sequence>MPMAENSKSDASITSPASDQSSIAKQDASKDQSSGPGDAPEVQPSESIFTLTVKLPHEPGETKITVSSQEQVQDIRQSILDQPFAMQYSCFHLEHNGERINDFVELSEVPGVTADSTIELVEDPYNEKEARMHIMRIRELIGAAGDRTDTIHGISAGLSLHDSLTVSAAETNGQAPAGPLPASEADLSGYAFDGSGSVQNMLLPKQPPAPKTIKSISISPYNPPPHHLRTIGHLLYLTVTTNEGDQYHITSHVSGFYVNKSSNNKFDPFPKAAPKNASAHSLLTLLQKISPSFDASFKALLEHNSQREPLALFQLQNAIPASPWLVAPPSTADHQADIARTQETFLMAGQEGTDTLRDWNEEFQTTRELPTETVQDRVFRERLTSKLFADYNEAAVRGAVLVARGEVPALNPTEGRDAQIFVYNNIFFSFGADGVGTFATEGGDEAARVATGKDVAGVRQVNQLDIKGLYTPGTVVVDYLGKRIVAQSIVPGIFKQQEPGEHQIDYGGVEGKDIVAENEAFVPLFEKLSNALHIKKHAVWDKEGKRHDLEGSVETKGLIGTDARKYALDLYRITPLDVPWIERYWGDEQSAGKKGEEKNYPHRMTVLRPELVGVYAREKLNEYVRAELAKKATNGPTKEKKDQINGHKNDGGENTEEAGFVAKDEGAEPKEVVAEDIPRVDMTGFSFSLNPDVFSGQKPPTDEDIEQMAKDEAEVRAACAFLTDKVIPGLIYDLQEQEVGFPMDGESLSTLMHKRGINMRYLGAIAEASDKENPRLQALHRLAVQEMVSRAFKHIASRRLRQLPFAMAPACFAHLLNCLLGTELNPHPKADIDPVMREIYTDADLSFETVTPESLRAEIVEQVSMRYRYTLQGKVIEPGKELQMLREISLKLGLQLAAINYLFRPQEKQANGTTDHDSVTSSEESSNAPVQNGHLSTSSKKGKKKGKGSSSPLRGVSPAPKARCVTFKPEDILNVVAVVKEASPKSVLAEEAYEGGRISLAQDQKELGQELLMESLSLYEQIYGILHPEVGRTYLQMATLYYSMDEKNAAVELARKAVIVFERTMGVDASDTISAYLNLALFEHGNGNSKLALTYVLHCLELWKIVYGPNHPDSITTLNNAAVMLQSMKRYHESRIWFEASLAIAEKMSGKTSVSTGTLLFQLAQALVLDRDHHAAVNRMRECCNIFRAALGPEDRNTKEAEQWLEQLTQNAVTLAKRQKDLQAGKLRGVRFSNRIPIGARVQPQVGQSSADATSTGGKKGYQLDNRNIDELIRYIDGDSGAKKKSSGGKKRSANPKAKRSAAKTS</sequence>
<keyword evidence="3" id="KW-0694">RNA-binding</keyword>
<feature type="compositionally biased region" description="Basic and acidic residues" evidence="4">
    <location>
        <begin position="637"/>
        <end position="651"/>
    </location>
</feature>
<dbReference type="Pfam" id="PF13236">
    <property type="entry name" value="CLU"/>
    <property type="match status" value="1"/>
</dbReference>
<dbReference type="RefSeq" id="XP_016210981.1">
    <property type="nucleotide sequence ID" value="XM_016361161.1"/>
</dbReference>
<dbReference type="Pfam" id="PF13374">
    <property type="entry name" value="TPR_10"/>
    <property type="match status" value="1"/>
</dbReference>
<dbReference type="InterPro" id="IPR033646">
    <property type="entry name" value="CLU-central"/>
</dbReference>
<reference evidence="6 7" key="1">
    <citation type="submission" date="2015-01" db="EMBL/GenBank/DDBJ databases">
        <title>The Genome Sequence of Ochroconis gallopava CBS43764.</title>
        <authorList>
            <consortium name="The Broad Institute Genomics Platform"/>
            <person name="Cuomo C."/>
            <person name="de Hoog S."/>
            <person name="Gorbushina A."/>
            <person name="Stielow B."/>
            <person name="Teixiera M."/>
            <person name="Abouelleil A."/>
            <person name="Chapman S.B."/>
            <person name="Priest M."/>
            <person name="Young S.K."/>
            <person name="Wortman J."/>
            <person name="Nusbaum C."/>
            <person name="Birren B."/>
        </authorList>
    </citation>
    <scope>NUCLEOTIDE SEQUENCE [LARGE SCALE GENOMIC DNA]</scope>
    <source>
        <strain evidence="6 7">CBS 43764</strain>
    </source>
</reference>
<dbReference type="HAMAP" id="MF_03013">
    <property type="entry name" value="CLU"/>
    <property type="match status" value="1"/>
</dbReference>
<dbReference type="SUPFAM" id="SSF48452">
    <property type="entry name" value="TPR-like"/>
    <property type="match status" value="2"/>
</dbReference>
<dbReference type="InterPro" id="IPR023231">
    <property type="entry name" value="GSKIP_dom_sf"/>
</dbReference>
<dbReference type="GO" id="GO:0007005">
    <property type="term" value="P:mitochondrion organization"/>
    <property type="evidence" value="ECO:0007669"/>
    <property type="project" value="UniProtKB-UniRule"/>
</dbReference>
<evidence type="ECO:0000256" key="1">
    <source>
        <dbReference type="ARBA" id="ARBA00022490"/>
    </source>
</evidence>
<comment type="function">
    <text evidence="3">mRNA-binding protein involved in proper cytoplasmic distribution of mitochondria.</text>
</comment>
<feature type="region of interest" description="Disordered" evidence="4">
    <location>
        <begin position="1"/>
        <end position="45"/>
    </location>
</feature>
<comment type="subcellular location">
    <subcellularLocation>
        <location evidence="3">Cytoplasm</location>
    </subcellularLocation>
</comment>
<organism evidence="6 7">
    <name type="scientific">Verruconis gallopava</name>
    <dbReference type="NCBI Taxonomy" id="253628"/>
    <lineage>
        <taxon>Eukaryota</taxon>
        <taxon>Fungi</taxon>
        <taxon>Dikarya</taxon>
        <taxon>Ascomycota</taxon>
        <taxon>Pezizomycotina</taxon>
        <taxon>Dothideomycetes</taxon>
        <taxon>Pleosporomycetidae</taxon>
        <taxon>Venturiales</taxon>
        <taxon>Sympoventuriaceae</taxon>
        <taxon>Verruconis</taxon>
    </lineage>
</organism>
<dbReference type="InterPro" id="IPR011990">
    <property type="entry name" value="TPR-like_helical_dom_sf"/>
</dbReference>
<dbReference type="InterPro" id="IPR019734">
    <property type="entry name" value="TPR_rpt"/>
</dbReference>
<evidence type="ECO:0000259" key="5">
    <source>
        <dbReference type="PROSITE" id="PS51823"/>
    </source>
</evidence>
<dbReference type="FunFam" id="1.25.40.10:FF:000293">
    <property type="entry name" value="Clustered mitochondria protein homolog"/>
    <property type="match status" value="1"/>
</dbReference>
<dbReference type="VEuPathDB" id="FungiDB:PV09_07400"/>
<dbReference type="CDD" id="cd15466">
    <property type="entry name" value="CLU-central"/>
    <property type="match status" value="1"/>
</dbReference>
<dbReference type="GO" id="GO:0003729">
    <property type="term" value="F:mRNA binding"/>
    <property type="evidence" value="ECO:0007669"/>
    <property type="project" value="TreeGrafter"/>
</dbReference>
<keyword evidence="1 3" id="KW-0963">Cytoplasm</keyword>
<dbReference type="STRING" id="253628.A0A0D1YJS5"/>
<dbReference type="FunFam" id="3.30.2280.10:FF:000002">
    <property type="entry name" value="Clustered mitochondria protein homolog"/>
    <property type="match status" value="1"/>
</dbReference>
<evidence type="ECO:0000256" key="4">
    <source>
        <dbReference type="SAM" id="MobiDB-lite"/>
    </source>
</evidence>
<dbReference type="InterPro" id="IPR007967">
    <property type="entry name" value="GSKIP_dom"/>
</dbReference>
<dbReference type="PROSITE" id="PS51823">
    <property type="entry name" value="CLU"/>
    <property type="match status" value="1"/>
</dbReference>
<dbReference type="GO" id="GO:0048312">
    <property type="term" value="P:intracellular distribution of mitochondria"/>
    <property type="evidence" value="ECO:0007669"/>
    <property type="project" value="TreeGrafter"/>
</dbReference>
<feature type="compositionally biased region" description="Basic residues" evidence="4">
    <location>
        <begin position="1283"/>
        <end position="1306"/>
    </location>
</feature>
<feature type="compositionally biased region" description="Polar residues" evidence="4">
    <location>
        <begin position="1245"/>
        <end position="1257"/>
    </location>
</feature>
<dbReference type="Pfam" id="PF05303">
    <property type="entry name" value="GSKIP_dom"/>
    <property type="match status" value="1"/>
</dbReference>
<dbReference type="GO" id="GO:0005737">
    <property type="term" value="C:cytoplasm"/>
    <property type="evidence" value="ECO:0007669"/>
    <property type="project" value="UniProtKB-SubCell"/>
</dbReference>
<dbReference type="FunCoup" id="A0A0D1YJS5">
    <property type="interactions" value="937"/>
</dbReference>
<dbReference type="Pfam" id="PF12807">
    <property type="entry name" value="eIF3_p135"/>
    <property type="match status" value="1"/>
</dbReference>
<evidence type="ECO:0000313" key="6">
    <source>
        <dbReference type="EMBL" id="KIW01112.1"/>
    </source>
</evidence>
<dbReference type="SMART" id="SM00028">
    <property type="entry name" value="TPR"/>
    <property type="match status" value="3"/>
</dbReference>
<dbReference type="Pfam" id="PF13424">
    <property type="entry name" value="TPR_12"/>
    <property type="match status" value="1"/>
</dbReference>
<dbReference type="InterPro" id="IPR028275">
    <property type="entry name" value="CLU_N"/>
</dbReference>
<dbReference type="Gene3D" id="1.25.40.10">
    <property type="entry name" value="Tetratricopeptide repeat domain"/>
    <property type="match status" value="2"/>
</dbReference>
<dbReference type="PANTHER" id="PTHR12601:SF6">
    <property type="entry name" value="CLUSTERED MITOCHONDRIA PROTEIN HOMOLOG"/>
    <property type="match status" value="1"/>
</dbReference>
<dbReference type="SUPFAM" id="SSF103107">
    <property type="entry name" value="Hypothetical protein c14orf129, hspc210"/>
    <property type="match status" value="1"/>
</dbReference>
<dbReference type="EMBL" id="KN847557">
    <property type="protein sequence ID" value="KIW01112.1"/>
    <property type="molecule type" value="Genomic_DNA"/>
</dbReference>
<dbReference type="HOGENOM" id="CLU_003256_2_0_1"/>
<feature type="compositionally biased region" description="Polar residues" evidence="4">
    <location>
        <begin position="9"/>
        <end position="24"/>
    </location>
</feature>
<comment type="similarity">
    <text evidence="3">Belongs to the CLU family.</text>
</comment>
<dbReference type="PANTHER" id="PTHR12601">
    <property type="entry name" value="EUKARYOTIC TRANSLATION INITIATION FACTOR 3 SUBUNIT EIF-3"/>
    <property type="match status" value="1"/>
</dbReference>
<dbReference type="Pfam" id="PF15044">
    <property type="entry name" value="CLU_N"/>
    <property type="match status" value="1"/>
</dbReference>